<dbReference type="Gene3D" id="3.30.450.20">
    <property type="entry name" value="PAS domain"/>
    <property type="match status" value="2"/>
</dbReference>
<keyword evidence="10" id="KW-0902">Two-component regulatory system</keyword>
<dbReference type="SMART" id="SM00091">
    <property type="entry name" value="PAS"/>
    <property type="match status" value="2"/>
</dbReference>
<reference evidence="21" key="1">
    <citation type="submission" date="2017-01" db="EMBL/GenBank/DDBJ databases">
        <authorList>
            <person name="Varghese N."/>
            <person name="Submissions S."/>
        </authorList>
    </citation>
    <scope>NUCLEOTIDE SEQUENCE [LARGE SCALE GENOMIC DNA]</scope>
    <source>
        <strain evidence="21">ATCC 700103</strain>
    </source>
</reference>
<dbReference type="InterPro" id="IPR036097">
    <property type="entry name" value="HisK_dim/P_sf"/>
</dbReference>
<dbReference type="Pfam" id="PF00512">
    <property type="entry name" value="HisKA"/>
    <property type="match status" value="1"/>
</dbReference>
<evidence type="ECO:0000313" key="21">
    <source>
        <dbReference type="Proteomes" id="UP000185669"/>
    </source>
</evidence>
<dbReference type="InterPro" id="IPR004358">
    <property type="entry name" value="Sig_transdc_His_kin-like_C"/>
</dbReference>
<dbReference type="GO" id="GO:0000155">
    <property type="term" value="F:phosphorelay sensor kinase activity"/>
    <property type="evidence" value="ECO:0007669"/>
    <property type="project" value="InterPro"/>
</dbReference>
<sequence>MVELNFEQGYQILFNNTQDALFIMEVDENQDLRFLKLNPAHENLTGLKTEDVAGKTPVEAVGPEIGEIVESHYRECLEKKETISYEEVLDLPSGKKTWATQLSPVINEGKVTHIVGSARNITERKKLEMENRELSQRYKLATEAAGIGVWKLDLKDNFLLWDQQMNKIYELTSEENKTFQAWVKHLHPEDKERVVAKFNRALDKENIFEDEFRIKTDSGKIKHIKAFGKSIYDSGKKVIGVNYDITEKVKALKGLEEYSKELKIKNIELEQARDKAWEASRAKSEFLATMSHEIRTPMNSIIGMAELLLETDLSKQQQKYVDIFQKAGESLLNLINDILNLSKIEAGKIELEKKKFNLIETVESIAEMIAVRAYKKGLEMPLRISSEVPQCVIGDPERLRQILINLLGNAVKFTEQGEIFLDLRIESNFKSESKKMITFMVKDTGIGIEEEKQETIFNHFTQADSSSTRKYGGTGLGLTISKQLVELMGGKIWVKSQPGLGSTFYFSIPFKVAEKTTVKFEKKKNINFDSISILAVDDNPTNLFILEEMLSDKGAIVETAGSGEEALSALKKSISSNNPFKIILMDNFMPQKTGLETAREIKEKYELNNIKIVITSSDFENKYIEAQKEYIDDYIMKPIRKKELFSLLNRLTDEIGKSRNKASKKNKKSDQGALELDKKTTAASDLGDKEKKLLIVEDNADNRMLIRAYLSKSDYEVEMAVNGLEGVEKIEKNNYDLVLMDIQMPKLDGYQAIRRIREMEKADKINRNKIIALTAYALDSDKEKALQAGFDGHLTKPIKKEKLYKTINEYLD</sequence>
<dbReference type="CDD" id="cd16922">
    <property type="entry name" value="HATPase_EvgS-ArcB-TorS-like"/>
    <property type="match status" value="1"/>
</dbReference>
<evidence type="ECO:0000256" key="1">
    <source>
        <dbReference type="ARBA" id="ARBA00000085"/>
    </source>
</evidence>
<dbReference type="Pfam" id="PF00072">
    <property type="entry name" value="Response_reg"/>
    <property type="match status" value="2"/>
</dbReference>
<keyword evidence="6" id="KW-0808">Transferase</keyword>
<keyword evidence="9" id="KW-0067">ATP-binding</keyword>
<feature type="modified residue" description="4-aspartylphosphate" evidence="15">
    <location>
        <position position="741"/>
    </location>
</feature>
<feature type="modified residue" description="4-aspartylphosphate" evidence="15">
    <location>
        <position position="586"/>
    </location>
</feature>
<dbReference type="Pfam" id="PF08447">
    <property type="entry name" value="PAS_3"/>
    <property type="match status" value="1"/>
</dbReference>
<dbReference type="SUPFAM" id="SSF55785">
    <property type="entry name" value="PYP-like sensor domain (PAS domain)"/>
    <property type="match status" value="2"/>
</dbReference>
<evidence type="ECO:0000256" key="12">
    <source>
        <dbReference type="ARBA" id="ARBA00064003"/>
    </source>
</evidence>
<dbReference type="SUPFAM" id="SSF47384">
    <property type="entry name" value="Homodimeric domain of signal transducing histidine kinase"/>
    <property type="match status" value="1"/>
</dbReference>
<dbReference type="STRING" id="56779.SAMN05421834_11921"/>
<proteinExistence type="inferred from homology"/>
<dbReference type="InterPro" id="IPR036890">
    <property type="entry name" value="HATPase_C_sf"/>
</dbReference>
<evidence type="ECO:0000256" key="3">
    <source>
        <dbReference type="ARBA" id="ARBA00012438"/>
    </source>
</evidence>
<evidence type="ECO:0000256" key="4">
    <source>
        <dbReference type="ARBA" id="ARBA00018672"/>
    </source>
</evidence>
<dbReference type="InterPro" id="IPR005467">
    <property type="entry name" value="His_kinase_dom"/>
</dbReference>
<dbReference type="EC" id="2.7.13.3" evidence="3"/>
<dbReference type="InterPro" id="IPR001610">
    <property type="entry name" value="PAC"/>
</dbReference>
<feature type="domain" description="PAS" evidence="18">
    <location>
        <begin position="134"/>
        <end position="205"/>
    </location>
</feature>
<protein>
    <recommendedName>
        <fullName evidence="14">Circadian input-output histidine kinase CikA</fullName>
        <ecNumber evidence="3">2.7.13.3</ecNumber>
    </recommendedName>
    <alternativeName>
        <fullName evidence="13">Sensory/regulatory protein RpfC</fullName>
    </alternativeName>
    <alternativeName>
        <fullName evidence="4">Stage 0 sporulation protein A homolog</fullName>
    </alternativeName>
</protein>
<dbReference type="InterPro" id="IPR000700">
    <property type="entry name" value="PAS-assoc_C"/>
</dbReference>
<dbReference type="PROSITE" id="PS50110">
    <property type="entry name" value="RESPONSE_REGULATORY"/>
    <property type="match status" value="2"/>
</dbReference>
<evidence type="ECO:0000256" key="7">
    <source>
        <dbReference type="ARBA" id="ARBA00022741"/>
    </source>
</evidence>
<keyword evidence="8" id="KW-0418">Kinase</keyword>
<dbReference type="SMART" id="SM00086">
    <property type="entry name" value="PAC"/>
    <property type="match status" value="2"/>
</dbReference>
<dbReference type="SMART" id="SM00388">
    <property type="entry name" value="HisKA"/>
    <property type="match status" value="1"/>
</dbReference>
<feature type="domain" description="PAS" evidence="18">
    <location>
        <begin position="6"/>
        <end position="80"/>
    </location>
</feature>
<evidence type="ECO:0000256" key="5">
    <source>
        <dbReference type="ARBA" id="ARBA00022553"/>
    </source>
</evidence>
<dbReference type="Pfam" id="PF02518">
    <property type="entry name" value="HATPase_c"/>
    <property type="match status" value="1"/>
</dbReference>
<comment type="similarity">
    <text evidence="2">In the N-terminal section; belongs to the phytochrome family.</text>
</comment>
<dbReference type="Gene3D" id="3.40.50.2300">
    <property type="match status" value="2"/>
</dbReference>
<accession>A0A1N6ZRK7</accession>
<dbReference type="InterPro" id="IPR013655">
    <property type="entry name" value="PAS_fold_3"/>
</dbReference>
<dbReference type="FunFam" id="3.40.50.2300:FF:000146">
    <property type="entry name" value="Putative two-component response regulator SSK1p"/>
    <property type="match status" value="1"/>
</dbReference>
<dbReference type="FunFam" id="3.30.565.10:FF:000010">
    <property type="entry name" value="Sensor histidine kinase RcsC"/>
    <property type="match status" value="1"/>
</dbReference>
<dbReference type="GO" id="GO:0005524">
    <property type="term" value="F:ATP binding"/>
    <property type="evidence" value="ECO:0007669"/>
    <property type="project" value="UniProtKB-KW"/>
</dbReference>
<dbReference type="PROSITE" id="PS50112">
    <property type="entry name" value="PAS"/>
    <property type="match status" value="2"/>
</dbReference>
<dbReference type="Proteomes" id="UP000185669">
    <property type="component" value="Unassembled WGS sequence"/>
</dbReference>
<evidence type="ECO:0000256" key="2">
    <source>
        <dbReference type="ARBA" id="ARBA00006402"/>
    </source>
</evidence>
<dbReference type="AlphaFoldDB" id="A0A1N6ZRK7"/>
<comment type="subunit">
    <text evidence="12">At low DSF concentrations, interacts with RpfF.</text>
</comment>
<feature type="domain" description="Response regulatory" evidence="17">
    <location>
        <begin position="692"/>
        <end position="811"/>
    </location>
</feature>
<keyword evidence="21" id="KW-1185">Reference proteome</keyword>
<evidence type="ECO:0000259" key="17">
    <source>
        <dbReference type="PROSITE" id="PS50110"/>
    </source>
</evidence>
<dbReference type="SMART" id="SM00387">
    <property type="entry name" value="HATPase_c"/>
    <property type="match status" value="1"/>
</dbReference>
<dbReference type="Gene3D" id="3.30.565.10">
    <property type="entry name" value="Histidine kinase-like ATPase, C-terminal domain"/>
    <property type="match status" value="1"/>
</dbReference>
<dbReference type="EMBL" id="FTNC01000019">
    <property type="protein sequence ID" value="SIR29361.1"/>
    <property type="molecule type" value="Genomic_DNA"/>
</dbReference>
<evidence type="ECO:0000259" key="16">
    <source>
        <dbReference type="PROSITE" id="PS50109"/>
    </source>
</evidence>
<feature type="domain" description="Response regulatory" evidence="17">
    <location>
        <begin position="532"/>
        <end position="652"/>
    </location>
</feature>
<dbReference type="CDD" id="cd00082">
    <property type="entry name" value="HisKA"/>
    <property type="match status" value="1"/>
</dbReference>
<dbReference type="PROSITE" id="PS50109">
    <property type="entry name" value="HIS_KIN"/>
    <property type="match status" value="1"/>
</dbReference>
<evidence type="ECO:0000313" key="20">
    <source>
        <dbReference type="EMBL" id="SIR29361.1"/>
    </source>
</evidence>
<name>A0A1N6ZRK7_9FIRM</name>
<dbReference type="InterPro" id="IPR000014">
    <property type="entry name" value="PAS"/>
</dbReference>
<dbReference type="OrthoDB" id="9804263at2"/>
<evidence type="ECO:0000259" key="18">
    <source>
        <dbReference type="PROSITE" id="PS50112"/>
    </source>
</evidence>
<dbReference type="CDD" id="cd17546">
    <property type="entry name" value="REC_hyHK_CKI1_RcsC-like"/>
    <property type="match status" value="2"/>
</dbReference>
<evidence type="ECO:0000256" key="15">
    <source>
        <dbReference type="PROSITE-ProRule" id="PRU00169"/>
    </source>
</evidence>
<dbReference type="PANTHER" id="PTHR45339:SF1">
    <property type="entry name" value="HYBRID SIGNAL TRANSDUCTION HISTIDINE KINASE J"/>
    <property type="match status" value="1"/>
</dbReference>
<dbReference type="InterPro" id="IPR003661">
    <property type="entry name" value="HisK_dim/P_dom"/>
</dbReference>
<keyword evidence="5 15" id="KW-0597">Phosphoprotein</keyword>
<comment type="function">
    <text evidence="11">May play the central regulatory role in sporulation. It may be an element of the effector pathway responsible for the activation of sporulation genes in response to nutritional stress. Spo0A may act in concert with spo0H (a sigma factor) to control the expression of some genes that are critical to the sporulation process.</text>
</comment>
<evidence type="ECO:0000256" key="8">
    <source>
        <dbReference type="ARBA" id="ARBA00022777"/>
    </source>
</evidence>
<feature type="domain" description="Histidine kinase" evidence="16">
    <location>
        <begin position="289"/>
        <end position="512"/>
    </location>
</feature>
<dbReference type="SMART" id="SM00448">
    <property type="entry name" value="REC"/>
    <property type="match status" value="2"/>
</dbReference>
<dbReference type="InterPro" id="IPR013656">
    <property type="entry name" value="PAS_4"/>
</dbReference>
<evidence type="ECO:0000256" key="13">
    <source>
        <dbReference type="ARBA" id="ARBA00068150"/>
    </source>
</evidence>
<gene>
    <name evidence="20" type="ORF">SAMN05421834_11921</name>
</gene>
<dbReference type="InterPro" id="IPR035965">
    <property type="entry name" value="PAS-like_dom_sf"/>
</dbReference>
<dbReference type="RefSeq" id="WP_076545627.1">
    <property type="nucleotide sequence ID" value="NZ_FTNC01000019.1"/>
</dbReference>
<dbReference type="Pfam" id="PF08448">
    <property type="entry name" value="PAS_4"/>
    <property type="match status" value="1"/>
</dbReference>
<dbReference type="NCBIfam" id="TIGR00229">
    <property type="entry name" value="sensory_box"/>
    <property type="match status" value="2"/>
</dbReference>
<dbReference type="PRINTS" id="PR00344">
    <property type="entry name" value="BCTRLSENSOR"/>
</dbReference>
<dbReference type="SUPFAM" id="SSF55874">
    <property type="entry name" value="ATPase domain of HSP90 chaperone/DNA topoisomerase II/histidine kinase"/>
    <property type="match status" value="1"/>
</dbReference>
<evidence type="ECO:0000256" key="6">
    <source>
        <dbReference type="ARBA" id="ARBA00022679"/>
    </source>
</evidence>
<dbReference type="InterPro" id="IPR011006">
    <property type="entry name" value="CheY-like_superfamily"/>
</dbReference>
<dbReference type="PANTHER" id="PTHR45339">
    <property type="entry name" value="HYBRID SIGNAL TRANSDUCTION HISTIDINE KINASE J"/>
    <property type="match status" value="1"/>
</dbReference>
<comment type="catalytic activity">
    <reaction evidence="1">
        <text>ATP + protein L-histidine = ADP + protein N-phospho-L-histidine.</text>
        <dbReference type="EC" id="2.7.13.3"/>
    </reaction>
</comment>
<evidence type="ECO:0000256" key="14">
    <source>
        <dbReference type="ARBA" id="ARBA00074306"/>
    </source>
</evidence>
<dbReference type="SUPFAM" id="SSF52172">
    <property type="entry name" value="CheY-like"/>
    <property type="match status" value="2"/>
</dbReference>
<evidence type="ECO:0000256" key="9">
    <source>
        <dbReference type="ARBA" id="ARBA00022840"/>
    </source>
</evidence>
<evidence type="ECO:0000256" key="11">
    <source>
        <dbReference type="ARBA" id="ARBA00024867"/>
    </source>
</evidence>
<dbReference type="Gene3D" id="1.10.287.130">
    <property type="match status" value="1"/>
</dbReference>
<dbReference type="FunFam" id="1.10.287.130:FF:000002">
    <property type="entry name" value="Two-component osmosensing histidine kinase"/>
    <property type="match status" value="1"/>
</dbReference>
<evidence type="ECO:0000259" key="19">
    <source>
        <dbReference type="PROSITE" id="PS50113"/>
    </source>
</evidence>
<dbReference type="InterPro" id="IPR003594">
    <property type="entry name" value="HATPase_dom"/>
</dbReference>
<organism evidence="20 21">
    <name type="scientific">Halanaerobium kushneri</name>
    <dbReference type="NCBI Taxonomy" id="56779"/>
    <lineage>
        <taxon>Bacteria</taxon>
        <taxon>Bacillati</taxon>
        <taxon>Bacillota</taxon>
        <taxon>Clostridia</taxon>
        <taxon>Halanaerobiales</taxon>
        <taxon>Halanaerobiaceae</taxon>
        <taxon>Halanaerobium</taxon>
    </lineage>
</organism>
<keyword evidence="7" id="KW-0547">Nucleotide-binding</keyword>
<dbReference type="PROSITE" id="PS50113">
    <property type="entry name" value="PAC"/>
    <property type="match status" value="1"/>
</dbReference>
<dbReference type="InterPro" id="IPR001789">
    <property type="entry name" value="Sig_transdc_resp-reg_receiver"/>
</dbReference>
<feature type="domain" description="PAC" evidence="19">
    <location>
        <begin position="83"/>
        <end position="133"/>
    </location>
</feature>
<dbReference type="CDD" id="cd00130">
    <property type="entry name" value="PAS"/>
    <property type="match status" value="2"/>
</dbReference>
<evidence type="ECO:0000256" key="10">
    <source>
        <dbReference type="ARBA" id="ARBA00023012"/>
    </source>
</evidence>